<dbReference type="Pfam" id="PF05437">
    <property type="entry name" value="AzlD"/>
    <property type="match status" value="1"/>
</dbReference>
<feature type="transmembrane region" description="Helical" evidence="1">
    <location>
        <begin position="71"/>
        <end position="89"/>
    </location>
</feature>
<organism evidence="2 3">
    <name type="scientific">Aidingimonas halophila</name>
    <dbReference type="NCBI Taxonomy" id="574349"/>
    <lineage>
        <taxon>Bacteria</taxon>
        <taxon>Pseudomonadati</taxon>
        <taxon>Pseudomonadota</taxon>
        <taxon>Gammaproteobacteria</taxon>
        <taxon>Oceanospirillales</taxon>
        <taxon>Halomonadaceae</taxon>
        <taxon>Aidingimonas</taxon>
    </lineage>
</organism>
<dbReference type="OrthoDB" id="9154314at2"/>
<feature type="transmembrane region" description="Helical" evidence="1">
    <location>
        <begin position="46"/>
        <end position="65"/>
    </location>
</feature>
<evidence type="ECO:0000313" key="3">
    <source>
        <dbReference type="Proteomes" id="UP000198500"/>
    </source>
</evidence>
<dbReference type="EMBL" id="FNNI01000002">
    <property type="protein sequence ID" value="SDW48757.1"/>
    <property type="molecule type" value="Genomic_DNA"/>
</dbReference>
<reference evidence="2 3" key="1">
    <citation type="submission" date="2016-10" db="EMBL/GenBank/DDBJ databases">
        <authorList>
            <person name="de Groot N.N."/>
        </authorList>
    </citation>
    <scope>NUCLEOTIDE SEQUENCE [LARGE SCALE GENOMIC DNA]</scope>
    <source>
        <strain evidence="2 3">DSM 19219</strain>
    </source>
</reference>
<keyword evidence="1" id="KW-0812">Transmembrane</keyword>
<sequence>MSSELWIAVLATAIGTFLMRCLPLVWMRRRIRKLAESDRIDAMPQWLSILGPLMITAVLGVSLVPSDPASPLSWLATAIGAIATLLVWYRTRSLGWPVAAGVATYGAVIVVAGMGG</sequence>
<feature type="transmembrane region" description="Helical" evidence="1">
    <location>
        <begin position="6"/>
        <end position="26"/>
    </location>
</feature>
<keyword evidence="1" id="KW-1133">Transmembrane helix</keyword>
<gene>
    <name evidence="2" type="ORF">SAMN05443545_10221</name>
</gene>
<evidence type="ECO:0000256" key="1">
    <source>
        <dbReference type="SAM" id="Phobius"/>
    </source>
</evidence>
<protein>
    <submittedName>
        <fullName evidence="2">Branched-chain amino acid transport protein (AzlD)</fullName>
    </submittedName>
</protein>
<keyword evidence="1" id="KW-0472">Membrane</keyword>
<dbReference type="RefSeq" id="WP_092568129.1">
    <property type="nucleotide sequence ID" value="NZ_BMXH01000016.1"/>
</dbReference>
<accession>A0A1H2TYC8</accession>
<keyword evidence="3" id="KW-1185">Reference proteome</keyword>
<evidence type="ECO:0000313" key="2">
    <source>
        <dbReference type="EMBL" id="SDW48757.1"/>
    </source>
</evidence>
<dbReference type="Proteomes" id="UP000198500">
    <property type="component" value="Unassembled WGS sequence"/>
</dbReference>
<proteinExistence type="predicted"/>
<dbReference type="STRING" id="574349.SAMN05443545_10221"/>
<feature type="transmembrane region" description="Helical" evidence="1">
    <location>
        <begin position="96"/>
        <end position="115"/>
    </location>
</feature>
<dbReference type="AlphaFoldDB" id="A0A1H2TYC8"/>
<dbReference type="InterPro" id="IPR008407">
    <property type="entry name" value="Brnchd-chn_aa_trnsp_AzlD"/>
</dbReference>
<name>A0A1H2TYC8_9GAMM</name>